<organism evidence="3 4">
    <name type="scientific">Stichopus japonicus</name>
    <name type="common">Sea cucumber</name>
    <dbReference type="NCBI Taxonomy" id="307972"/>
    <lineage>
        <taxon>Eukaryota</taxon>
        <taxon>Metazoa</taxon>
        <taxon>Echinodermata</taxon>
        <taxon>Eleutherozoa</taxon>
        <taxon>Echinozoa</taxon>
        <taxon>Holothuroidea</taxon>
        <taxon>Aspidochirotacea</taxon>
        <taxon>Aspidochirotida</taxon>
        <taxon>Stichopodidae</taxon>
        <taxon>Apostichopus</taxon>
    </lineage>
</organism>
<dbReference type="FunFam" id="1.10.555.10:FF:000003">
    <property type="entry name" value="Putative rho GTPase-activating protein 12"/>
    <property type="match status" value="1"/>
</dbReference>
<dbReference type="Gene3D" id="1.10.555.10">
    <property type="entry name" value="Rho GTPase activation protein"/>
    <property type="match status" value="1"/>
</dbReference>
<keyword evidence="1" id="KW-0343">GTPase activation</keyword>
<dbReference type="EMBL" id="MRZV01000264">
    <property type="protein sequence ID" value="PIK54070.1"/>
    <property type="molecule type" value="Genomic_DNA"/>
</dbReference>
<reference evidence="3 4" key="1">
    <citation type="journal article" date="2017" name="PLoS Biol.">
        <title>The sea cucumber genome provides insights into morphological evolution and visceral regeneration.</title>
        <authorList>
            <person name="Zhang X."/>
            <person name="Sun L."/>
            <person name="Yuan J."/>
            <person name="Sun Y."/>
            <person name="Gao Y."/>
            <person name="Zhang L."/>
            <person name="Li S."/>
            <person name="Dai H."/>
            <person name="Hamel J.F."/>
            <person name="Liu C."/>
            <person name="Yu Y."/>
            <person name="Liu S."/>
            <person name="Lin W."/>
            <person name="Guo K."/>
            <person name="Jin S."/>
            <person name="Xu P."/>
            <person name="Storey K.B."/>
            <person name="Huan P."/>
            <person name="Zhang T."/>
            <person name="Zhou Y."/>
            <person name="Zhang J."/>
            <person name="Lin C."/>
            <person name="Li X."/>
            <person name="Xing L."/>
            <person name="Huo D."/>
            <person name="Sun M."/>
            <person name="Wang L."/>
            <person name="Mercier A."/>
            <person name="Li F."/>
            <person name="Yang H."/>
            <person name="Xiang J."/>
        </authorList>
    </citation>
    <scope>NUCLEOTIDE SEQUENCE [LARGE SCALE GENOMIC DNA]</scope>
    <source>
        <strain evidence="3">Shaxun</strain>
        <tissue evidence="3">Muscle</tissue>
    </source>
</reference>
<keyword evidence="4" id="KW-1185">Reference proteome</keyword>
<dbReference type="SMART" id="SM00324">
    <property type="entry name" value="RhoGAP"/>
    <property type="match status" value="1"/>
</dbReference>
<sequence>ENVFGKRLVELCHKEKSTVPSFILSCIEAIDNRGLEVDGIYRVSGNLSMIQKLRLEVDQEKPVNLNNSPWSDIHVIAGSLKLFFRELPEPLFTYDAYDRFIQCSMIMSSCTNSNNDTKSRIKRLRELLHGLPKNTRTTIYTLFAHFQRVIEQGEKNRMKAQNIAIVFGPTLMWSKNESFNLATNLVLQNRLIELILTDHEQIFR</sequence>
<dbReference type="PANTHER" id="PTHR23176">
    <property type="entry name" value="RHO/RAC/CDC GTPASE-ACTIVATING PROTEIN"/>
    <property type="match status" value="1"/>
</dbReference>
<protein>
    <recommendedName>
        <fullName evidence="2">Rho-GAP domain-containing protein</fullName>
    </recommendedName>
</protein>
<dbReference type="GO" id="GO:0005096">
    <property type="term" value="F:GTPase activator activity"/>
    <property type="evidence" value="ECO:0007669"/>
    <property type="project" value="UniProtKB-KW"/>
</dbReference>
<feature type="domain" description="Rho-GAP" evidence="2">
    <location>
        <begin position="6"/>
        <end position="203"/>
    </location>
</feature>
<dbReference type="InterPro" id="IPR008936">
    <property type="entry name" value="Rho_GTPase_activation_prot"/>
</dbReference>
<dbReference type="OrthoDB" id="79452at2759"/>
<comment type="caution">
    <text evidence="3">The sequence shown here is derived from an EMBL/GenBank/DDBJ whole genome shotgun (WGS) entry which is preliminary data.</text>
</comment>
<evidence type="ECO:0000313" key="3">
    <source>
        <dbReference type="EMBL" id="PIK54070.1"/>
    </source>
</evidence>
<dbReference type="PANTHER" id="PTHR23176:SF129">
    <property type="entry name" value="RHO GTPASE ACTIVATING PROTEIN AT 16F, ISOFORM E-RELATED"/>
    <property type="match status" value="1"/>
</dbReference>
<dbReference type="GO" id="GO:0005737">
    <property type="term" value="C:cytoplasm"/>
    <property type="evidence" value="ECO:0007669"/>
    <property type="project" value="TreeGrafter"/>
</dbReference>
<feature type="non-terminal residue" evidence="3">
    <location>
        <position position="1"/>
    </location>
</feature>
<name>A0A2G8L1P3_STIJA</name>
<proteinExistence type="predicted"/>
<dbReference type="AlphaFoldDB" id="A0A2G8L1P3"/>
<evidence type="ECO:0000259" key="2">
    <source>
        <dbReference type="PROSITE" id="PS50238"/>
    </source>
</evidence>
<gene>
    <name evidence="3" type="ORF">BSL78_08998</name>
</gene>
<accession>A0A2G8L1P3</accession>
<dbReference type="InterPro" id="IPR050729">
    <property type="entry name" value="Rho-GAP"/>
</dbReference>
<dbReference type="SUPFAM" id="SSF48350">
    <property type="entry name" value="GTPase activation domain, GAP"/>
    <property type="match status" value="1"/>
</dbReference>
<dbReference type="Pfam" id="PF00620">
    <property type="entry name" value="RhoGAP"/>
    <property type="match status" value="1"/>
</dbReference>
<dbReference type="STRING" id="307972.A0A2G8L1P3"/>
<dbReference type="Proteomes" id="UP000230750">
    <property type="component" value="Unassembled WGS sequence"/>
</dbReference>
<dbReference type="PROSITE" id="PS50238">
    <property type="entry name" value="RHOGAP"/>
    <property type="match status" value="1"/>
</dbReference>
<evidence type="ECO:0000313" key="4">
    <source>
        <dbReference type="Proteomes" id="UP000230750"/>
    </source>
</evidence>
<evidence type="ECO:0000256" key="1">
    <source>
        <dbReference type="ARBA" id="ARBA00022468"/>
    </source>
</evidence>
<dbReference type="GO" id="GO:0007165">
    <property type="term" value="P:signal transduction"/>
    <property type="evidence" value="ECO:0007669"/>
    <property type="project" value="InterPro"/>
</dbReference>
<dbReference type="InterPro" id="IPR000198">
    <property type="entry name" value="RhoGAP_dom"/>
</dbReference>